<dbReference type="HOGENOM" id="CLU_1310221_0_0_1"/>
<name>A0A067SSE2_GALM3</name>
<sequence>MPNSFSSQSLSLYTPLHADLNLAPSESTQEITNSISSFFKKLTFKDLRYIQLKNNCHAYCICQDLGVLMWSALRQLGEIIVAAGTANTHKDSTLPVAIHSYIPQPFYRQLNLPRPEIFTVLNLSVYNGIYVFTSLENIQDIWMNLQRIAQETLEWIKLAREQSNLLGDGSAWKWTSIDTPLCIEYPTRMLLTNGCDCSCAPSFSEFNSQL</sequence>
<reference evidence="2" key="1">
    <citation type="journal article" date="2014" name="Proc. Natl. Acad. Sci. U.S.A.">
        <title>Extensive sampling of basidiomycete genomes demonstrates inadequacy of the white-rot/brown-rot paradigm for wood decay fungi.</title>
        <authorList>
            <person name="Riley R."/>
            <person name="Salamov A.A."/>
            <person name="Brown D.W."/>
            <person name="Nagy L.G."/>
            <person name="Floudas D."/>
            <person name="Held B.W."/>
            <person name="Levasseur A."/>
            <person name="Lombard V."/>
            <person name="Morin E."/>
            <person name="Otillar R."/>
            <person name="Lindquist E.A."/>
            <person name="Sun H."/>
            <person name="LaButti K.M."/>
            <person name="Schmutz J."/>
            <person name="Jabbour D."/>
            <person name="Luo H."/>
            <person name="Baker S.E."/>
            <person name="Pisabarro A.G."/>
            <person name="Walton J.D."/>
            <person name="Blanchette R.A."/>
            <person name="Henrissat B."/>
            <person name="Martin F."/>
            <person name="Cullen D."/>
            <person name="Hibbett D.S."/>
            <person name="Grigoriev I.V."/>
        </authorList>
    </citation>
    <scope>NUCLEOTIDE SEQUENCE [LARGE SCALE GENOMIC DNA]</scope>
    <source>
        <strain evidence="2">CBS 339.88</strain>
    </source>
</reference>
<dbReference type="Proteomes" id="UP000027222">
    <property type="component" value="Unassembled WGS sequence"/>
</dbReference>
<evidence type="ECO:0000313" key="1">
    <source>
        <dbReference type="EMBL" id="KDR70599.1"/>
    </source>
</evidence>
<organism evidence="1 2">
    <name type="scientific">Galerina marginata (strain CBS 339.88)</name>
    <dbReference type="NCBI Taxonomy" id="685588"/>
    <lineage>
        <taxon>Eukaryota</taxon>
        <taxon>Fungi</taxon>
        <taxon>Dikarya</taxon>
        <taxon>Basidiomycota</taxon>
        <taxon>Agaricomycotina</taxon>
        <taxon>Agaricomycetes</taxon>
        <taxon>Agaricomycetidae</taxon>
        <taxon>Agaricales</taxon>
        <taxon>Agaricineae</taxon>
        <taxon>Strophariaceae</taxon>
        <taxon>Galerina</taxon>
    </lineage>
</organism>
<proteinExistence type="predicted"/>
<protein>
    <submittedName>
        <fullName evidence="1">Uncharacterized protein</fullName>
    </submittedName>
</protein>
<evidence type="ECO:0000313" key="2">
    <source>
        <dbReference type="Proteomes" id="UP000027222"/>
    </source>
</evidence>
<dbReference type="AlphaFoldDB" id="A0A067SSE2"/>
<accession>A0A067SSE2</accession>
<dbReference type="EMBL" id="KL142396">
    <property type="protein sequence ID" value="KDR70599.1"/>
    <property type="molecule type" value="Genomic_DNA"/>
</dbReference>
<keyword evidence="2" id="KW-1185">Reference proteome</keyword>
<gene>
    <name evidence="1" type="ORF">GALMADRAFT_76022</name>
</gene>